<evidence type="ECO:0000313" key="2">
    <source>
        <dbReference type="Proteomes" id="UP001483337"/>
    </source>
</evidence>
<dbReference type="EMBL" id="CP150886">
    <property type="protein sequence ID" value="WZB87253.1"/>
    <property type="molecule type" value="Genomic_DNA"/>
</dbReference>
<gene>
    <name evidence="1" type="ORF">WJM97_17990</name>
</gene>
<evidence type="ECO:0000313" key="1">
    <source>
        <dbReference type="EMBL" id="WZB87253.1"/>
    </source>
</evidence>
<proteinExistence type="predicted"/>
<dbReference type="RefSeq" id="WP_353930167.1">
    <property type="nucleotide sequence ID" value="NZ_CP150886.1"/>
</dbReference>
<reference evidence="1 2" key="1">
    <citation type="submission" date="2024-04" db="EMBL/GenBank/DDBJ databases">
        <title>Okeanomitos corallinicola gen. &amp; sp. nov. (Nostocales, Cyanobacteria), a new toxic marine heterocyst-forming cyanobacterium from a coral reef.</title>
        <authorList>
            <person name="Li H."/>
            <person name="Li R."/>
            <person name="Kang J."/>
            <person name="Hii K.S."/>
            <person name="Mohamed H.F."/>
            <person name="Xu X."/>
            <person name="Luo Z."/>
        </authorList>
    </citation>
    <scope>NUCLEOTIDE SEQUENCE [LARGE SCALE GENOMIC DNA]</scope>
    <source>
        <strain evidence="1 2">TIOX110</strain>
    </source>
</reference>
<sequence length="129" mass="15487">MIKLQLKNHKVWQDFTEIVENLDAKILVNEHLELCDYQLCGYWDEQDKYYETINLPRNLEAELISSSIGVTNQERFLQLKFNLKFSVVETNFAVETTYQKVGELILVYNENLEFIDERWFLDSDYLQHL</sequence>
<organism evidence="1 2">
    <name type="scientific">Okeanomitos corallinicola TIOX110</name>
    <dbReference type="NCBI Taxonomy" id="3133117"/>
    <lineage>
        <taxon>Bacteria</taxon>
        <taxon>Bacillati</taxon>
        <taxon>Cyanobacteriota</taxon>
        <taxon>Cyanophyceae</taxon>
        <taxon>Nostocales</taxon>
        <taxon>Aphanizomenonaceae</taxon>
        <taxon>Okeanomitos</taxon>
    </lineage>
</organism>
<keyword evidence="2" id="KW-1185">Reference proteome</keyword>
<name>A0ABZ2UV04_9CYAN</name>
<accession>A0ABZ2UV04</accession>
<dbReference type="Proteomes" id="UP001483337">
    <property type="component" value="Chromosome"/>
</dbReference>
<protein>
    <submittedName>
        <fullName evidence="1">Uncharacterized protein</fullName>
    </submittedName>
</protein>